<dbReference type="AlphaFoldDB" id="A0A644W6U5"/>
<protein>
    <submittedName>
        <fullName evidence="1">Uncharacterized protein</fullName>
    </submittedName>
</protein>
<comment type="caution">
    <text evidence="1">The sequence shown here is derived from an EMBL/GenBank/DDBJ whole genome shotgun (WGS) entry which is preliminary data.</text>
</comment>
<gene>
    <name evidence="1" type="ORF">SDC9_44343</name>
</gene>
<dbReference type="EMBL" id="VSSQ01000592">
    <property type="protein sequence ID" value="MPL98143.1"/>
    <property type="molecule type" value="Genomic_DNA"/>
</dbReference>
<reference evidence="1" key="1">
    <citation type="submission" date="2019-08" db="EMBL/GenBank/DDBJ databases">
        <authorList>
            <person name="Kucharzyk K."/>
            <person name="Murdoch R.W."/>
            <person name="Higgins S."/>
            <person name="Loffler F."/>
        </authorList>
    </citation>
    <scope>NUCLEOTIDE SEQUENCE</scope>
</reference>
<evidence type="ECO:0000313" key="1">
    <source>
        <dbReference type="EMBL" id="MPL98143.1"/>
    </source>
</evidence>
<organism evidence="1">
    <name type="scientific">bioreactor metagenome</name>
    <dbReference type="NCBI Taxonomy" id="1076179"/>
    <lineage>
        <taxon>unclassified sequences</taxon>
        <taxon>metagenomes</taxon>
        <taxon>ecological metagenomes</taxon>
    </lineage>
</organism>
<sequence>MPEETSTALNEKKLNQMKVEILRLERSNLKTREKPDGAMVDAIKKIIVDETKKSY</sequence>
<name>A0A644W6U5_9ZZZZ</name>
<proteinExistence type="predicted"/>
<accession>A0A644W6U5</accession>